<evidence type="ECO:0000256" key="1">
    <source>
        <dbReference type="SAM" id="Coils"/>
    </source>
</evidence>
<organism evidence="2 3">
    <name type="scientific">Peptoniphilus stercorisuis</name>
    <dbReference type="NCBI Taxonomy" id="1436965"/>
    <lineage>
        <taxon>Bacteria</taxon>
        <taxon>Bacillati</taxon>
        <taxon>Bacillota</taxon>
        <taxon>Tissierellia</taxon>
        <taxon>Tissierellales</taxon>
        <taxon>Peptoniphilaceae</taxon>
        <taxon>Peptoniphilus</taxon>
    </lineage>
</organism>
<protein>
    <submittedName>
        <fullName evidence="2">Nuclease with TOPRIM domain</fullName>
    </submittedName>
</protein>
<evidence type="ECO:0000313" key="3">
    <source>
        <dbReference type="Proteomes" id="UP001519306"/>
    </source>
</evidence>
<comment type="caution">
    <text evidence="2">The sequence shown here is derived from an EMBL/GenBank/DDBJ whole genome shotgun (WGS) entry which is preliminary data.</text>
</comment>
<gene>
    <name evidence="2" type="ORF">J2Z71_001439</name>
</gene>
<name>A0ABS4KEU2_9FIRM</name>
<reference evidence="2 3" key="1">
    <citation type="submission" date="2021-03" db="EMBL/GenBank/DDBJ databases">
        <title>Genomic Encyclopedia of Type Strains, Phase IV (KMG-IV): sequencing the most valuable type-strain genomes for metagenomic binning, comparative biology and taxonomic classification.</title>
        <authorList>
            <person name="Goeker M."/>
        </authorList>
    </citation>
    <scope>NUCLEOTIDE SEQUENCE [LARGE SCALE GENOMIC DNA]</scope>
    <source>
        <strain evidence="2 3">DSM 27563</strain>
    </source>
</reference>
<dbReference type="EMBL" id="JAGGLJ010000014">
    <property type="protein sequence ID" value="MBP2025890.1"/>
    <property type="molecule type" value="Genomic_DNA"/>
</dbReference>
<dbReference type="Proteomes" id="UP001519306">
    <property type="component" value="Unassembled WGS sequence"/>
</dbReference>
<dbReference type="RefSeq" id="WP_210061560.1">
    <property type="nucleotide sequence ID" value="NZ_JAGGLJ010000014.1"/>
</dbReference>
<keyword evidence="1" id="KW-0175">Coiled coil</keyword>
<proteinExistence type="predicted"/>
<accession>A0ABS4KEU2</accession>
<evidence type="ECO:0000313" key="2">
    <source>
        <dbReference type="EMBL" id="MBP2025890.1"/>
    </source>
</evidence>
<feature type="coiled-coil region" evidence="1">
    <location>
        <begin position="4"/>
        <end position="55"/>
    </location>
</feature>
<sequence length="136" mass="15939">MSLFDELQDNISDLKDNLKIASAKISENSKEIKKQAKIKLELAKEEKKLNDLYRKIGKEYYEIHKRLGDSEDTPISNYLKEIDMSIAKIEALKTKTDDFTSYSKESDDYYTGYINKISEYNENKDDTIYIDDNELK</sequence>
<keyword evidence="3" id="KW-1185">Reference proteome</keyword>